<accession>A0A4Y2KWQ9</accession>
<organism evidence="2 3">
    <name type="scientific">Araneus ventricosus</name>
    <name type="common">Orbweaver spider</name>
    <name type="synonym">Epeira ventricosa</name>
    <dbReference type="NCBI Taxonomy" id="182803"/>
    <lineage>
        <taxon>Eukaryota</taxon>
        <taxon>Metazoa</taxon>
        <taxon>Ecdysozoa</taxon>
        <taxon>Arthropoda</taxon>
        <taxon>Chelicerata</taxon>
        <taxon>Arachnida</taxon>
        <taxon>Araneae</taxon>
        <taxon>Araneomorphae</taxon>
        <taxon>Entelegynae</taxon>
        <taxon>Araneoidea</taxon>
        <taxon>Araneidae</taxon>
        <taxon>Araneus</taxon>
    </lineage>
</organism>
<evidence type="ECO:0000313" key="3">
    <source>
        <dbReference type="Proteomes" id="UP000499080"/>
    </source>
</evidence>
<keyword evidence="3" id="KW-1185">Reference proteome</keyword>
<evidence type="ECO:0000313" key="2">
    <source>
        <dbReference type="EMBL" id="GBN06480.1"/>
    </source>
</evidence>
<gene>
    <name evidence="2" type="ORF">AVEN_23297_1</name>
</gene>
<comment type="caution">
    <text evidence="2">The sequence shown here is derived from an EMBL/GenBank/DDBJ whole genome shotgun (WGS) entry which is preliminary data.</text>
</comment>
<keyword evidence="1" id="KW-1133">Transmembrane helix</keyword>
<protein>
    <submittedName>
        <fullName evidence="2">Uncharacterized protein</fullName>
    </submittedName>
</protein>
<keyword evidence="1" id="KW-0472">Membrane</keyword>
<dbReference type="Proteomes" id="UP000499080">
    <property type="component" value="Unassembled WGS sequence"/>
</dbReference>
<dbReference type="EMBL" id="BGPR01116255">
    <property type="protein sequence ID" value="GBN06480.1"/>
    <property type="molecule type" value="Genomic_DNA"/>
</dbReference>
<evidence type="ECO:0000256" key="1">
    <source>
        <dbReference type="SAM" id="Phobius"/>
    </source>
</evidence>
<dbReference type="AlphaFoldDB" id="A0A4Y2KWQ9"/>
<sequence>RNARRKRKVVRPDILPLEMGPDVVPPRRPPYWYQTTSGIARVLMLIFVLVVVFWWLKLYIDNAFAENEAPNRTDWWKIFEELARQQYVEETNVTAM</sequence>
<feature type="transmembrane region" description="Helical" evidence="1">
    <location>
        <begin position="38"/>
        <end position="56"/>
    </location>
</feature>
<feature type="non-terminal residue" evidence="2">
    <location>
        <position position="1"/>
    </location>
</feature>
<proteinExistence type="predicted"/>
<reference evidence="2 3" key="1">
    <citation type="journal article" date="2019" name="Sci. Rep.">
        <title>Orb-weaving spider Araneus ventricosus genome elucidates the spidroin gene catalogue.</title>
        <authorList>
            <person name="Kono N."/>
            <person name="Nakamura H."/>
            <person name="Ohtoshi R."/>
            <person name="Moran D.A.P."/>
            <person name="Shinohara A."/>
            <person name="Yoshida Y."/>
            <person name="Fujiwara M."/>
            <person name="Mori M."/>
            <person name="Tomita M."/>
            <person name="Arakawa K."/>
        </authorList>
    </citation>
    <scope>NUCLEOTIDE SEQUENCE [LARGE SCALE GENOMIC DNA]</scope>
</reference>
<keyword evidence="1" id="KW-0812">Transmembrane</keyword>
<name>A0A4Y2KWQ9_ARAVE</name>